<keyword evidence="2" id="KW-1185">Reference proteome</keyword>
<dbReference type="Proteomes" id="UP001159363">
    <property type="component" value="Chromosome 11"/>
</dbReference>
<protein>
    <submittedName>
        <fullName evidence="1">Uncharacterized protein</fullName>
    </submittedName>
</protein>
<organism evidence="1 2">
    <name type="scientific">Dryococelus australis</name>
    <dbReference type="NCBI Taxonomy" id="614101"/>
    <lineage>
        <taxon>Eukaryota</taxon>
        <taxon>Metazoa</taxon>
        <taxon>Ecdysozoa</taxon>
        <taxon>Arthropoda</taxon>
        <taxon>Hexapoda</taxon>
        <taxon>Insecta</taxon>
        <taxon>Pterygota</taxon>
        <taxon>Neoptera</taxon>
        <taxon>Polyneoptera</taxon>
        <taxon>Phasmatodea</taxon>
        <taxon>Verophasmatodea</taxon>
        <taxon>Anareolatae</taxon>
        <taxon>Phasmatidae</taxon>
        <taxon>Eurycanthinae</taxon>
        <taxon>Dryococelus</taxon>
    </lineage>
</organism>
<proteinExistence type="predicted"/>
<evidence type="ECO:0000313" key="1">
    <source>
        <dbReference type="EMBL" id="KAJ8871370.1"/>
    </source>
</evidence>
<sequence>MSPCDTITREFRSATICASGRYRLFTVIAGFGIRPRRPVGNKNTMHAGGVSVLDQCSLYREQPIVKRSLNTKIPATCWWEGANNDPLSRFGIVSFTLCVDMPPKRNKPGRSYTSESLEEALQSRYIPTEAAISQSATTRLSARASCSRGPQTSLALSRSRSLSLSLSLSLPNTNKQLRDECLWTVAAVSPARARLRTRHLPSILAIGPRSVCHIPENDVQLSPSTATADNQCGVDIGICVHTTVESSWQHRPLTSLGPRWCSGQNTHLPPRRTGFNSRRGPLSDFRMWESCGTMPLVAWTFSGVSHFPCSFILALLYTQLASPSSAPKTSIFRDAQISSFFTLD</sequence>
<accession>A0ABQ9GH82</accession>
<name>A0ABQ9GH82_9NEOP</name>
<comment type="caution">
    <text evidence="1">The sequence shown here is derived from an EMBL/GenBank/DDBJ whole genome shotgun (WGS) entry which is preliminary data.</text>
</comment>
<dbReference type="EMBL" id="JARBHB010000012">
    <property type="protein sequence ID" value="KAJ8871370.1"/>
    <property type="molecule type" value="Genomic_DNA"/>
</dbReference>
<evidence type="ECO:0000313" key="2">
    <source>
        <dbReference type="Proteomes" id="UP001159363"/>
    </source>
</evidence>
<gene>
    <name evidence="1" type="ORF">PR048_027687</name>
</gene>
<reference evidence="1 2" key="1">
    <citation type="submission" date="2023-02" db="EMBL/GenBank/DDBJ databases">
        <title>LHISI_Scaffold_Assembly.</title>
        <authorList>
            <person name="Stuart O.P."/>
            <person name="Cleave R."/>
            <person name="Magrath M.J.L."/>
            <person name="Mikheyev A.S."/>
        </authorList>
    </citation>
    <scope>NUCLEOTIDE SEQUENCE [LARGE SCALE GENOMIC DNA]</scope>
    <source>
        <strain evidence="1">Daus_M_001</strain>
        <tissue evidence="1">Leg muscle</tissue>
    </source>
</reference>